<accession>A0A1I8AV62</accession>
<keyword evidence="2" id="KW-1185">Reference proteome</keyword>
<evidence type="ECO:0000313" key="2">
    <source>
        <dbReference type="Proteomes" id="UP000095287"/>
    </source>
</evidence>
<feature type="chain" id="PRO_5009315182" evidence="1">
    <location>
        <begin position="23"/>
        <end position="158"/>
    </location>
</feature>
<organism evidence="2 3">
    <name type="scientific">Steinernema glaseri</name>
    <dbReference type="NCBI Taxonomy" id="37863"/>
    <lineage>
        <taxon>Eukaryota</taxon>
        <taxon>Metazoa</taxon>
        <taxon>Ecdysozoa</taxon>
        <taxon>Nematoda</taxon>
        <taxon>Chromadorea</taxon>
        <taxon>Rhabditida</taxon>
        <taxon>Tylenchina</taxon>
        <taxon>Panagrolaimomorpha</taxon>
        <taxon>Strongyloidoidea</taxon>
        <taxon>Steinernematidae</taxon>
        <taxon>Steinernema</taxon>
    </lineage>
</organism>
<feature type="signal peptide" evidence="1">
    <location>
        <begin position="1"/>
        <end position="22"/>
    </location>
</feature>
<name>A0A1I8AV62_9BILA</name>
<evidence type="ECO:0000256" key="1">
    <source>
        <dbReference type="SAM" id="SignalP"/>
    </source>
</evidence>
<keyword evidence="1" id="KW-0732">Signal</keyword>
<evidence type="ECO:0000313" key="3">
    <source>
        <dbReference type="WBParaSite" id="L893_g9514.t1"/>
    </source>
</evidence>
<dbReference type="Proteomes" id="UP000095287">
    <property type="component" value="Unplaced"/>
</dbReference>
<sequence>MFGLSPLFVLFALLPLGGTVLCGSEGGCGSFGCVSGGCSQCDPPPPCASDPPPPPLPCDSCGRRKREAGVLVSKALNRTCTHEKLKEIMQKAFDPEAETTITNLNSTLHYSDHLLIMCTPKRHTSTKILVKMDHFCEHEDNGNACYVFATGLRAKDVK</sequence>
<dbReference type="AlphaFoldDB" id="A0A1I8AV62"/>
<dbReference type="WBParaSite" id="L893_g9514.t1">
    <property type="protein sequence ID" value="L893_g9514.t1"/>
    <property type="gene ID" value="L893_g9514"/>
</dbReference>
<proteinExistence type="predicted"/>
<reference evidence="3" key="1">
    <citation type="submission" date="2016-11" db="UniProtKB">
        <authorList>
            <consortium name="WormBaseParasite"/>
        </authorList>
    </citation>
    <scope>IDENTIFICATION</scope>
</reference>
<protein>
    <submittedName>
        <fullName evidence="3">Ground-like domain-containing protein</fullName>
    </submittedName>
</protein>